<dbReference type="SUPFAM" id="SSF46785">
    <property type="entry name" value="Winged helix' DNA-binding domain"/>
    <property type="match status" value="1"/>
</dbReference>
<dbReference type="PANTHER" id="PTHR33164">
    <property type="entry name" value="TRANSCRIPTIONAL REGULATOR, MARR FAMILY"/>
    <property type="match status" value="1"/>
</dbReference>
<accession>A0ABS0ASL1</accession>
<reference evidence="2 3" key="1">
    <citation type="submission" date="2012-09" db="EMBL/GenBank/DDBJ databases">
        <title>Genome Sequence of alkane-degrading Bacterium Alcanivorax sp. 521-1.</title>
        <authorList>
            <person name="Lai Q."/>
            <person name="Shao Z."/>
        </authorList>
    </citation>
    <scope>NUCLEOTIDE SEQUENCE [LARGE SCALE GENOMIC DNA]</scope>
    <source>
        <strain evidence="2 3">521-1</strain>
    </source>
</reference>
<comment type="caution">
    <text evidence="2">The sequence shown here is derived from an EMBL/GenBank/DDBJ whole genome shotgun (WGS) entry which is preliminary data.</text>
</comment>
<dbReference type="InterPro" id="IPR036390">
    <property type="entry name" value="WH_DNA-bd_sf"/>
</dbReference>
<dbReference type="Gene3D" id="1.10.10.10">
    <property type="entry name" value="Winged helix-like DNA-binding domain superfamily/Winged helix DNA-binding domain"/>
    <property type="match status" value="1"/>
</dbReference>
<dbReference type="SMART" id="SM00347">
    <property type="entry name" value="HTH_MARR"/>
    <property type="match status" value="1"/>
</dbReference>
<dbReference type="RefSeq" id="WP_194865428.1">
    <property type="nucleotide sequence ID" value="NZ_ARXX01000037.1"/>
</dbReference>
<proteinExistence type="predicted"/>
<evidence type="ECO:0000313" key="3">
    <source>
        <dbReference type="Proteomes" id="UP000662703"/>
    </source>
</evidence>
<evidence type="ECO:0000259" key="1">
    <source>
        <dbReference type="PROSITE" id="PS50995"/>
    </source>
</evidence>
<dbReference type="InterPro" id="IPR039422">
    <property type="entry name" value="MarR/SlyA-like"/>
</dbReference>
<dbReference type="PROSITE" id="PS50995">
    <property type="entry name" value="HTH_MARR_2"/>
    <property type="match status" value="1"/>
</dbReference>
<organism evidence="2 3">
    <name type="scientific">Alloalcanivorax profundimaris</name>
    <dbReference type="NCBI Taxonomy" id="2735259"/>
    <lineage>
        <taxon>Bacteria</taxon>
        <taxon>Pseudomonadati</taxon>
        <taxon>Pseudomonadota</taxon>
        <taxon>Gammaproteobacteria</taxon>
        <taxon>Oceanospirillales</taxon>
        <taxon>Alcanivoracaceae</taxon>
        <taxon>Alloalcanivorax</taxon>
    </lineage>
</organism>
<dbReference type="PRINTS" id="PR00598">
    <property type="entry name" value="HTHMARR"/>
</dbReference>
<dbReference type="EMBL" id="ARXX01000037">
    <property type="protein sequence ID" value="MBF5057121.1"/>
    <property type="molecule type" value="Genomic_DNA"/>
</dbReference>
<protein>
    <submittedName>
        <fullName evidence="2">MarR family transcriptional regulator</fullName>
    </submittedName>
</protein>
<dbReference type="Pfam" id="PF12802">
    <property type="entry name" value="MarR_2"/>
    <property type="match status" value="1"/>
</dbReference>
<evidence type="ECO:0000313" key="2">
    <source>
        <dbReference type="EMBL" id="MBF5057121.1"/>
    </source>
</evidence>
<name>A0ABS0ASL1_9GAMM</name>
<keyword evidence="3" id="KW-1185">Reference proteome</keyword>
<gene>
    <name evidence="2" type="ORF">Y5W_02415</name>
</gene>
<sequence>MSQHEEAASAINLIRLHGKIQKRIGAALSVHGIGLSDYLVLNQLYGATNQKMRRSDLAEQVGLSPSGVTRLLNPMEKVGLVAKEENPRDARVSLVALTEAGKKIFEEARSSFELASVSLFEPLDNKRFRTFSALLEVVLK</sequence>
<dbReference type="Proteomes" id="UP000662703">
    <property type="component" value="Unassembled WGS sequence"/>
</dbReference>
<dbReference type="InterPro" id="IPR036388">
    <property type="entry name" value="WH-like_DNA-bd_sf"/>
</dbReference>
<dbReference type="PANTHER" id="PTHR33164:SF99">
    <property type="entry name" value="MARR FAMILY REGULATORY PROTEIN"/>
    <property type="match status" value="1"/>
</dbReference>
<dbReference type="InterPro" id="IPR000835">
    <property type="entry name" value="HTH_MarR-typ"/>
</dbReference>
<feature type="domain" description="HTH marR-type" evidence="1">
    <location>
        <begin position="1"/>
        <end position="140"/>
    </location>
</feature>